<protein>
    <submittedName>
        <fullName evidence="2">H(+)-transporting ATPase</fullName>
    </submittedName>
</protein>
<reference evidence="2 3" key="1">
    <citation type="submission" date="2014-07" db="EMBL/GenBank/DDBJ databases">
        <title>Methanogenic archaea and the global carbon cycle.</title>
        <authorList>
            <person name="Henriksen J.R."/>
            <person name="Luke J."/>
            <person name="Reinhart S."/>
            <person name="Benedict M.N."/>
            <person name="Youngblut N.D."/>
            <person name="Metcalf M.E."/>
            <person name="Whitaker R.J."/>
            <person name="Metcalf W.W."/>
        </authorList>
    </citation>
    <scope>NUCLEOTIDE SEQUENCE [LARGE SCALE GENOMIC DNA]</scope>
    <source>
        <strain evidence="2 3">C2J</strain>
    </source>
</reference>
<dbReference type="GeneID" id="24871403"/>
<dbReference type="Proteomes" id="UP000033123">
    <property type="component" value="Chromosome"/>
</dbReference>
<keyword evidence="1" id="KW-0472">Membrane</keyword>
<dbReference type="RefSeq" id="WP_048181974.1">
    <property type="nucleotide sequence ID" value="NZ_CP009508.1"/>
</dbReference>
<dbReference type="KEGG" id="msj:MSSAC_1789"/>
<dbReference type="InterPro" id="IPR023298">
    <property type="entry name" value="ATPase_P-typ_TM_dom_sf"/>
</dbReference>
<name>A0A0E3PN71_9EURY</name>
<dbReference type="HOGENOM" id="CLU_2032900_0_0_2"/>
<organism evidence="2 3">
    <name type="scientific">Methanosarcina siciliae C2J</name>
    <dbReference type="NCBI Taxonomy" id="1434118"/>
    <lineage>
        <taxon>Archaea</taxon>
        <taxon>Methanobacteriati</taxon>
        <taxon>Methanobacteriota</taxon>
        <taxon>Stenosarchaea group</taxon>
        <taxon>Methanomicrobia</taxon>
        <taxon>Methanosarcinales</taxon>
        <taxon>Methanosarcinaceae</taxon>
        <taxon>Methanosarcina</taxon>
    </lineage>
</organism>
<evidence type="ECO:0000256" key="1">
    <source>
        <dbReference type="SAM" id="Phobius"/>
    </source>
</evidence>
<keyword evidence="1" id="KW-1133">Transmembrane helix</keyword>
<dbReference type="EMBL" id="CP009508">
    <property type="protein sequence ID" value="AKB36379.1"/>
    <property type="molecule type" value="Genomic_DNA"/>
</dbReference>
<feature type="transmembrane region" description="Helical" evidence="1">
    <location>
        <begin position="7"/>
        <end position="25"/>
    </location>
</feature>
<gene>
    <name evidence="2" type="ORF">MSSAC_1789</name>
</gene>
<keyword evidence="1" id="KW-0812">Transmembrane</keyword>
<evidence type="ECO:0000313" key="3">
    <source>
        <dbReference type="Proteomes" id="UP000033123"/>
    </source>
</evidence>
<feature type="transmembrane region" description="Helical" evidence="1">
    <location>
        <begin position="70"/>
        <end position="94"/>
    </location>
</feature>
<accession>A0A0E3PN71</accession>
<proteinExistence type="predicted"/>
<sequence>MQEVVRVSTFLGIIGVIASFAIYYIRARVLHLSPEVMQSFIFQKLAVTGNLTIFVARTRGHFWSSPPRKLLFWSAVVTKVMATLVAVYGIYISYRRETDRFYLNLRTYSFCYNRFYESEVL</sequence>
<dbReference type="AlphaFoldDB" id="A0A0E3PN71"/>
<dbReference type="Gene3D" id="1.20.1110.10">
    <property type="entry name" value="Calcium-transporting ATPase, transmembrane domain"/>
    <property type="match status" value="1"/>
</dbReference>
<evidence type="ECO:0000313" key="2">
    <source>
        <dbReference type="EMBL" id="AKB36379.1"/>
    </source>
</evidence>
<dbReference type="STRING" id="1434118.MSSAC_1789"/>
<dbReference type="SUPFAM" id="SSF81665">
    <property type="entry name" value="Calcium ATPase, transmembrane domain M"/>
    <property type="match status" value="1"/>
</dbReference>
<dbReference type="PATRIC" id="fig|1434118.4.peg.2279"/>